<reference evidence="6" key="1">
    <citation type="submission" date="2021-12" db="EMBL/GenBank/DDBJ databases">
        <authorList>
            <person name="King R."/>
        </authorList>
    </citation>
    <scope>NUCLEOTIDE SEQUENCE</scope>
</reference>
<evidence type="ECO:0000256" key="1">
    <source>
        <dbReference type="ARBA" id="ARBA00004123"/>
    </source>
</evidence>
<accession>A0A9P0F7B7</accession>
<dbReference type="Pfam" id="PF00046">
    <property type="entry name" value="Homeodomain"/>
    <property type="match status" value="1"/>
</dbReference>
<feature type="DNA-binding region" description="Homeobox" evidence="2">
    <location>
        <begin position="3"/>
        <end position="34"/>
    </location>
</feature>
<proteinExistence type="predicted"/>
<gene>
    <name evidence="6" type="ORF">BEMITA_LOCUS13632</name>
</gene>
<keyword evidence="2 3" id="KW-0371">Homeobox</keyword>
<protein>
    <recommendedName>
        <fullName evidence="5">Homeobox domain-containing protein</fullName>
    </recommendedName>
</protein>
<evidence type="ECO:0000313" key="7">
    <source>
        <dbReference type="Proteomes" id="UP001152759"/>
    </source>
</evidence>
<feature type="region of interest" description="Disordered" evidence="4">
    <location>
        <begin position="1"/>
        <end position="121"/>
    </location>
</feature>
<name>A0A9P0F7B7_BEMTA</name>
<dbReference type="InterPro" id="IPR001356">
    <property type="entry name" value="HD"/>
</dbReference>
<dbReference type="CDD" id="cd00086">
    <property type="entry name" value="homeodomain"/>
    <property type="match status" value="1"/>
</dbReference>
<dbReference type="AlphaFoldDB" id="A0A9P0F7B7"/>
<evidence type="ECO:0000259" key="5">
    <source>
        <dbReference type="PROSITE" id="PS50071"/>
    </source>
</evidence>
<feature type="compositionally biased region" description="Polar residues" evidence="4">
    <location>
        <begin position="72"/>
        <end position="86"/>
    </location>
</feature>
<dbReference type="GO" id="GO:0005634">
    <property type="term" value="C:nucleus"/>
    <property type="evidence" value="ECO:0007669"/>
    <property type="project" value="UniProtKB-SubCell"/>
</dbReference>
<evidence type="ECO:0000313" key="6">
    <source>
        <dbReference type="EMBL" id="CAH0395449.1"/>
    </source>
</evidence>
<dbReference type="Gene3D" id="1.10.10.60">
    <property type="entry name" value="Homeodomain-like"/>
    <property type="match status" value="1"/>
</dbReference>
<dbReference type="Proteomes" id="UP001152759">
    <property type="component" value="Chromosome 9"/>
</dbReference>
<evidence type="ECO:0000256" key="3">
    <source>
        <dbReference type="RuleBase" id="RU000682"/>
    </source>
</evidence>
<dbReference type="SUPFAM" id="SSF46689">
    <property type="entry name" value="Homeodomain-like"/>
    <property type="match status" value="1"/>
</dbReference>
<dbReference type="GO" id="GO:0003677">
    <property type="term" value="F:DNA binding"/>
    <property type="evidence" value="ECO:0007669"/>
    <property type="project" value="UniProtKB-UniRule"/>
</dbReference>
<comment type="subcellular location">
    <subcellularLocation>
        <location evidence="1 2 3">Nucleus</location>
    </subcellularLocation>
</comment>
<evidence type="ECO:0000256" key="2">
    <source>
        <dbReference type="PROSITE-ProRule" id="PRU00108"/>
    </source>
</evidence>
<evidence type="ECO:0000256" key="4">
    <source>
        <dbReference type="SAM" id="MobiDB-lite"/>
    </source>
</evidence>
<organism evidence="6 7">
    <name type="scientific">Bemisia tabaci</name>
    <name type="common">Sweetpotato whitefly</name>
    <name type="synonym">Aleurodes tabaci</name>
    <dbReference type="NCBI Taxonomy" id="7038"/>
    <lineage>
        <taxon>Eukaryota</taxon>
        <taxon>Metazoa</taxon>
        <taxon>Ecdysozoa</taxon>
        <taxon>Arthropoda</taxon>
        <taxon>Hexapoda</taxon>
        <taxon>Insecta</taxon>
        <taxon>Pterygota</taxon>
        <taxon>Neoptera</taxon>
        <taxon>Paraneoptera</taxon>
        <taxon>Hemiptera</taxon>
        <taxon>Sternorrhyncha</taxon>
        <taxon>Aleyrodoidea</taxon>
        <taxon>Aleyrodidae</taxon>
        <taxon>Aleyrodinae</taxon>
        <taxon>Bemisia</taxon>
    </lineage>
</organism>
<dbReference type="EMBL" id="OU963870">
    <property type="protein sequence ID" value="CAH0395449.1"/>
    <property type="molecule type" value="Genomic_DNA"/>
</dbReference>
<sequence length="121" mass="13598">MERPSKPFLTTLSTPQHNVKVWFQNRRTKHKRMQQEEEAKAQQSSANKNSHHVNKWKQETAQSANNNNNNNEASPTNERPPSSQYGTDAGPGPGHGRYGSESPTHLRHREYSEGCSSGSEA</sequence>
<keyword evidence="2 3" id="KW-0238">DNA-binding</keyword>
<keyword evidence="2 3" id="KW-0539">Nucleus</keyword>
<dbReference type="PROSITE" id="PS50071">
    <property type="entry name" value="HOMEOBOX_2"/>
    <property type="match status" value="1"/>
</dbReference>
<feature type="compositionally biased region" description="Polar residues" evidence="4">
    <location>
        <begin position="8"/>
        <end position="17"/>
    </location>
</feature>
<keyword evidence="7" id="KW-1185">Reference proteome</keyword>
<feature type="domain" description="Homeobox" evidence="5">
    <location>
        <begin position="1"/>
        <end position="33"/>
    </location>
</feature>
<dbReference type="InterPro" id="IPR009057">
    <property type="entry name" value="Homeodomain-like_sf"/>
</dbReference>